<dbReference type="Proteomes" id="UP000831701">
    <property type="component" value="Chromosome 9"/>
</dbReference>
<protein>
    <submittedName>
        <fullName evidence="1">Uncharacterized protein</fullName>
    </submittedName>
</protein>
<reference evidence="1" key="1">
    <citation type="submission" date="2022-04" db="EMBL/GenBank/DDBJ databases">
        <title>Jade perch genome.</title>
        <authorList>
            <person name="Chao B."/>
        </authorList>
    </citation>
    <scope>NUCLEOTIDE SEQUENCE</scope>
    <source>
        <strain evidence="1">CB-2022</strain>
    </source>
</reference>
<gene>
    <name evidence="1" type="ORF">L3Q82_008193</name>
</gene>
<evidence type="ECO:0000313" key="2">
    <source>
        <dbReference type="Proteomes" id="UP000831701"/>
    </source>
</evidence>
<comment type="caution">
    <text evidence="1">The sequence shown here is derived from an EMBL/GenBank/DDBJ whole genome shotgun (WGS) entry which is preliminary data.</text>
</comment>
<proteinExistence type="predicted"/>
<organism evidence="1 2">
    <name type="scientific">Scortum barcoo</name>
    <name type="common">barcoo grunter</name>
    <dbReference type="NCBI Taxonomy" id="214431"/>
    <lineage>
        <taxon>Eukaryota</taxon>
        <taxon>Metazoa</taxon>
        <taxon>Chordata</taxon>
        <taxon>Craniata</taxon>
        <taxon>Vertebrata</taxon>
        <taxon>Euteleostomi</taxon>
        <taxon>Actinopterygii</taxon>
        <taxon>Neopterygii</taxon>
        <taxon>Teleostei</taxon>
        <taxon>Neoteleostei</taxon>
        <taxon>Acanthomorphata</taxon>
        <taxon>Eupercaria</taxon>
        <taxon>Centrarchiformes</taxon>
        <taxon>Terapontoidei</taxon>
        <taxon>Terapontidae</taxon>
        <taxon>Scortum</taxon>
    </lineage>
</organism>
<name>A0ACB8WI30_9TELE</name>
<keyword evidence="2" id="KW-1185">Reference proteome</keyword>
<dbReference type="EMBL" id="CM041539">
    <property type="protein sequence ID" value="KAI3367123.1"/>
    <property type="molecule type" value="Genomic_DNA"/>
</dbReference>
<sequence>MKRTGESVTREINCSHKTTSFQRIYWYKQDEHKALKLLGYLNVDTPYPENDNMESIIIQQGVLRLSVFVLWMTGSKGASDTNSVLQTPPFIIKRTAFQELRGESSMFQLPEEEESLLSLLYQVSCVHGPGQVRCDVDAQELDIVDTLNCFPVDEERSVLCPPGPPVVHYDLFGLAGVQEQGDSNTNSVLQTPPFIIKRTGESVTSEIKCSHKTTSFNQILWYKQDEHKALKFLGYLNVGSPLPEDDVKEKISFDGDGREKILAELEEVDMDIIIIKQGLFTLSVFLLWPAGLIEGSDVNQPDILWKNQSDEATIKCNHTKGVNYYLMYWFRQLPGETIRQIVFTLENEKPDFEPDFKNERFDATKPDVLTGTLILKNLQPGDKGLYFCAVPLSVTRFHQTPADMYKKPAEKAELNCKHSNEDFNRILWYKKTKGQLQFLGYMVTDSDSGLSLHLAQSTIMIPAAPIRLSAALLCVVGLIDASFVTQTPRLWGAEGQSVTMNCSHTKDITHIQMYWYRQLPGEGMKQIVLTTPTPPHSYESGFGEDKFPAEKTSALTGSLTVKKLLPQDSGVYFCAISWQTSLQTFSTTRSEWLKMSAKTSCQLQSVVPTCFKETIIVPKKLKILCLNDYHPVALISTIMKWFECLVKSFITSSLPDSLDPLQFAYRPSRLTEDAIALTLPHCPLPPGPEGHICENAVH</sequence>
<evidence type="ECO:0000313" key="1">
    <source>
        <dbReference type="EMBL" id="KAI3367123.1"/>
    </source>
</evidence>
<accession>A0ACB8WI30</accession>